<dbReference type="InterPro" id="IPR036866">
    <property type="entry name" value="RibonucZ/Hydroxyglut_hydro"/>
</dbReference>
<protein>
    <recommendedName>
        <fullName evidence="3">DUF4336 domain-containing protein</fullName>
    </recommendedName>
</protein>
<dbReference type="EMBL" id="QFWT01000010">
    <property type="protein sequence ID" value="PWI32310.1"/>
    <property type="molecule type" value="Genomic_DNA"/>
</dbReference>
<accession>A0A2U3B695</accession>
<evidence type="ECO:0008006" key="3">
    <source>
        <dbReference type="Google" id="ProtNLM"/>
    </source>
</evidence>
<dbReference type="SUPFAM" id="SSF56281">
    <property type="entry name" value="Metallo-hydrolase/oxidoreductase"/>
    <property type="match status" value="1"/>
</dbReference>
<evidence type="ECO:0000313" key="2">
    <source>
        <dbReference type="Proteomes" id="UP000245362"/>
    </source>
</evidence>
<organism evidence="1 2">
    <name type="scientific">Vibrio albus</name>
    <dbReference type="NCBI Taxonomy" id="2200953"/>
    <lineage>
        <taxon>Bacteria</taxon>
        <taxon>Pseudomonadati</taxon>
        <taxon>Pseudomonadota</taxon>
        <taxon>Gammaproteobacteria</taxon>
        <taxon>Vibrionales</taxon>
        <taxon>Vibrionaceae</taxon>
        <taxon>Vibrio</taxon>
    </lineage>
</organism>
<dbReference type="Proteomes" id="UP000245362">
    <property type="component" value="Unassembled WGS sequence"/>
</dbReference>
<dbReference type="AlphaFoldDB" id="A0A2U3B695"/>
<dbReference type="PANTHER" id="PTHR33835">
    <property type="entry name" value="YALI0C07656P"/>
    <property type="match status" value="1"/>
</dbReference>
<evidence type="ECO:0000313" key="1">
    <source>
        <dbReference type="EMBL" id="PWI32310.1"/>
    </source>
</evidence>
<reference evidence="1 2" key="1">
    <citation type="submission" date="2018-05" db="EMBL/GenBank/DDBJ databases">
        <title>Vibrio limimaris sp. nov., isolated from marine sediment.</title>
        <authorList>
            <person name="Li C.-M."/>
        </authorList>
    </citation>
    <scope>NUCLEOTIDE SEQUENCE [LARGE SCALE GENOMIC DNA]</scope>
    <source>
        <strain evidence="1 2">E4404</strain>
    </source>
</reference>
<dbReference type="Pfam" id="PF14234">
    <property type="entry name" value="DUF4336"/>
    <property type="match status" value="1"/>
</dbReference>
<name>A0A2U3B695_9VIBR</name>
<comment type="caution">
    <text evidence="1">The sequence shown here is derived from an EMBL/GenBank/DDBJ whole genome shotgun (WGS) entry which is preliminary data.</text>
</comment>
<keyword evidence="2" id="KW-1185">Reference proteome</keyword>
<proteinExistence type="predicted"/>
<gene>
    <name evidence="1" type="ORF">DI392_16700</name>
</gene>
<sequence length="234" mass="27011">MVEISANIWVFDGKAVPFLTLPFTTRMTVIRLRENELWVHSPIELTSELKSHIHSLGTVKYLIAPNHLHHLFLKEWQEHYPDAASYGTAEVIKKRNDLNFAGELLTEGNYPWEPEVTQLLFTGSPLMEECVFMHNQSGSLIVTDLIENFPPSDFTPTQRLLARCTGILAPNGKMPIDWRMSFLFHKKEARKHYAKILGWKPERIILAHGNLINTGAMTFLHRSFGWLNYQSNER</sequence>
<dbReference type="OrthoDB" id="450111at2"/>
<dbReference type="RefSeq" id="WP_109320831.1">
    <property type="nucleotide sequence ID" value="NZ_QFWT01000010.1"/>
</dbReference>
<dbReference type="InterPro" id="IPR025638">
    <property type="entry name" value="DUF4336"/>
</dbReference>
<dbReference type="PANTHER" id="PTHR33835:SF1">
    <property type="entry name" value="METALLO-BETA-LACTAMASE DOMAIN-CONTAINING PROTEIN"/>
    <property type="match status" value="1"/>
</dbReference>